<gene>
    <name evidence="2" type="ORF">ANCCAN_09216</name>
</gene>
<evidence type="ECO:0000313" key="3">
    <source>
        <dbReference type="Proteomes" id="UP000252519"/>
    </source>
</evidence>
<feature type="region of interest" description="Disordered" evidence="1">
    <location>
        <begin position="76"/>
        <end position="223"/>
    </location>
</feature>
<dbReference type="EMBL" id="JOJR01000120">
    <property type="protein sequence ID" value="RCN44777.1"/>
    <property type="molecule type" value="Genomic_DNA"/>
</dbReference>
<evidence type="ECO:0000256" key="1">
    <source>
        <dbReference type="SAM" id="MobiDB-lite"/>
    </source>
</evidence>
<dbReference type="AlphaFoldDB" id="A0A368GPC7"/>
<protein>
    <submittedName>
        <fullName evidence="2">Uncharacterized protein</fullName>
    </submittedName>
</protein>
<sequence>MLSHPEYVPRAWGGDSLTKRQKEEQLEEERKRNAAMIIEDKTIMEEEASRNDPDTSIISSLNIRSDGKLKQLTMEELKRSRDEKQKTWKSGGSTKTEATAKSEQKKSSPAEKPGTKKTVPDNKLKTTGAKDSAEHKNVDQRAIDMKTAMEKPTERSKDKAQRSLPVQKKEAAPPVKSSPARKKEAAPPPRSSTDQQKQSPDKRKKIVNERKEQSKTNMQRQTR</sequence>
<comment type="caution">
    <text evidence="2">The sequence shown here is derived from an EMBL/GenBank/DDBJ whole genome shotgun (WGS) entry which is preliminary data.</text>
</comment>
<organism evidence="2 3">
    <name type="scientific">Ancylostoma caninum</name>
    <name type="common">Dog hookworm</name>
    <dbReference type="NCBI Taxonomy" id="29170"/>
    <lineage>
        <taxon>Eukaryota</taxon>
        <taxon>Metazoa</taxon>
        <taxon>Ecdysozoa</taxon>
        <taxon>Nematoda</taxon>
        <taxon>Chromadorea</taxon>
        <taxon>Rhabditida</taxon>
        <taxon>Rhabditina</taxon>
        <taxon>Rhabditomorpha</taxon>
        <taxon>Strongyloidea</taxon>
        <taxon>Ancylostomatidae</taxon>
        <taxon>Ancylostomatinae</taxon>
        <taxon>Ancylostoma</taxon>
    </lineage>
</organism>
<feature type="compositionally biased region" description="Basic and acidic residues" evidence="1">
    <location>
        <begin position="131"/>
        <end position="171"/>
    </location>
</feature>
<feature type="compositionally biased region" description="Basic and acidic residues" evidence="1">
    <location>
        <begin position="98"/>
        <end position="109"/>
    </location>
</feature>
<feature type="compositionally biased region" description="Basic and acidic residues" evidence="1">
    <location>
        <begin position="17"/>
        <end position="53"/>
    </location>
</feature>
<reference evidence="2 3" key="1">
    <citation type="submission" date="2014-10" db="EMBL/GenBank/DDBJ databases">
        <title>Draft genome of the hookworm Ancylostoma caninum.</title>
        <authorList>
            <person name="Mitreva M."/>
        </authorList>
    </citation>
    <scope>NUCLEOTIDE SEQUENCE [LARGE SCALE GENOMIC DNA]</scope>
    <source>
        <strain evidence="2 3">Baltimore</strain>
    </source>
</reference>
<dbReference type="STRING" id="29170.A0A368GPC7"/>
<keyword evidence="3" id="KW-1185">Reference proteome</keyword>
<dbReference type="Proteomes" id="UP000252519">
    <property type="component" value="Unassembled WGS sequence"/>
</dbReference>
<proteinExistence type="predicted"/>
<feature type="compositionally biased region" description="Basic and acidic residues" evidence="1">
    <location>
        <begin position="76"/>
        <end position="86"/>
    </location>
</feature>
<feature type="compositionally biased region" description="Polar residues" evidence="1">
    <location>
        <begin position="88"/>
        <end position="97"/>
    </location>
</feature>
<accession>A0A368GPC7</accession>
<name>A0A368GPC7_ANCCA</name>
<evidence type="ECO:0000313" key="2">
    <source>
        <dbReference type="EMBL" id="RCN44777.1"/>
    </source>
</evidence>
<feature type="region of interest" description="Disordered" evidence="1">
    <location>
        <begin position="1"/>
        <end position="59"/>
    </location>
</feature>